<comment type="caution">
    <text evidence="2">The sequence shown here is derived from an EMBL/GenBank/DDBJ whole genome shotgun (WGS) entry which is preliminary data.</text>
</comment>
<name>A0A4V2XLF8_9ACTN</name>
<gene>
    <name evidence="2" type="ORF">E1267_05110</name>
</gene>
<accession>A0A4V2XLF8</accession>
<dbReference type="SMART" id="SM00382">
    <property type="entry name" value="AAA"/>
    <property type="match status" value="1"/>
</dbReference>
<evidence type="ECO:0000259" key="1">
    <source>
        <dbReference type="SMART" id="SM00382"/>
    </source>
</evidence>
<keyword evidence="2" id="KW-0547">Nucleotide-binding</keyword>
<dbReference type="OrthoDB" id="3523587at2"/>
<sequence>MRGARLRFPPGSLVILTGLPGAGKTTLLRRLYALSGTESGPVTVGTAVVIDSAQAKRHWHGRLRRVPGSVRRALVFATHVGRIRRALTGGRSVIAHNRGCGPYVLRGFAWLARRHRTRLYLLLLDASPEAALAGQRTRGRVVASRTFARHQRRWAGLVARVKNGDPGPAAGALIVDRSEAALLEAITFDDGERPREIRTIGSAPDHDG</sequence>
<dbReference type="RefSeq" id="WP_132330280.1">
    <property type="nucleotide sequence ID" value="NZ_SMJZ01000011.1"/>
</dbReference>
<dbReference type="Proteomes" id="UP000295157">
    <property type="component" value="Unassembled WGS sequence"/>
</dbReference>
<protein>
    <submittedName>
        <fullName evidence="2">ATP-binding cassette domain-containing protein</fullName>
    </submittedName>
</protein>
<dbReference type="Gene3D" id="3.40.50.300">
    <property type="entry name" value="P-loop containing nucleotide triphosphate hydrolases"/>
    <property type="match status" value="1"/>
</dbReference>
<keyword evidence="3" id="KW-1185">Reference proteome</keyword>
<evidence type="ECO:0000313" key="2">
    <source>
        <dbReference type="EMBL" id="TDC10216.1"/>
    </source>
</evidence>
<proteinExistence type="predicted"/>
<keyword evidence="2" id="KW-0067">ATP-binding</keyword>
<dbReference type="InterPro" id="IPR003593">
    <property type="entry name" value="AAA+_ATPase"/>
</dbReference>
<reference evidence="2 3" key="1">
    <citation type="submission" date="2019-02" db="EMBL/GenBank/DDBJ databases">
        <title>Draft genome sequences of novel Actinobacteria.</title>
        <authorList>
            <person name="Sahin N."/>
            <person name="Ay H."/>
            <person name="Saygin H."/>
        </authorList>
    </citation>
    <scope>NUCLEOTIDE SEQUENCE [LARGE SCALE GENOMIC DNA]</scope>
    <source>
        <strain evidence="2 3">KC201</strain>
    </source>
</reference>
<dbReference type="Pfam" id="PF13671">
    <property type="entry name" value="AAA_33"/>
    <property type="match status" value="1"/>
</dbReference>
<dbReference type="InterPro" id="IPR027417">
    <property type="entry name" value="P-loop_NTPase"/>
</dbReference>
<feature type="domain" description="AAA+ ATPase" evidence="1">
    <location>
        <begin position="10"/>
        <end position="125"/>
    </location>
</feature>
<dbReference type="AlphaFoldDB" id="A0A4V2XLF8"/>
<evidence type="ECO:0000313" key="3">
    <source>
        <dbReference type="Proteomes" id="UP000295157"/>
    </source>
</evidence>
<dbReference type="GO" id="GO:0005524">
    <property type="term" value="F:ATP binding"/>
    <property type="evidence" value="ECO:0007669"/>
    <property type="project" value="UniProtKB-KW"/>
</dbReference>
<organism evidence="2 3">
    <name type="scientific">Nonomuraea longispora</name>
    <dbReference type="NCBI Taxonomy" id="1848320"/>
    <lineage>
        <taxon>Bacteria</taxon>
        <taxon>Bacillati</taxon>
        <taxon>Actinomycetota</taxon>
        <taxon>Actinomycetes</taxon>
        <taxon>Streptosporangiales</taxon>
        <taxon>Streptosporangiaceae</taxon>
        <taxon>Nonomuraea</taxon>
    </lineage>
</organism>
<dbReference type="SUPFAM" id="SSF52540">
    <property type="entry name" value="P-loop containing nucleoside triphosphate hydrolases"/>
    <property type="match status" value="1"/>
</dbReference>
<dbReference type="EMBL" id="SMJZ01000011">
    <property type="protein sequence ID" value="TDC10216.1"/>
    <property type="molecule type" value="Genomic_DNA"/>
</dbReference>